<dbReference type="AlphaFoldDB" id="A0A5B7FW34"/>
<comment type="caution">
    <text evidence="1">The sequence shown here is derived from an EMBL/GenBank/DDBJ whole genome shotgun (WGS) entry which is preliminary data.</text>
</comment>
<gene>
    <name evidence="1" type="ORF">E2C01_043581</name>
</gene>
<dbReference type="EMBL" id="VSRR010009080">
    <property type="protein sequence ID" value="MPC49766.1"/>
    <property type="molecule type" value="Genomic_DNA"/>
</dbReference>
<sequence length="122" mass="14148">MGLISWCRQGFQTKESRFTLYHVNEKHLTRFHTKGHPHRGVGTYFPPPRPPQAVTIRQQEIVERLFHQWLSLSLNFSGRTPPLHHASSPQPLHAILVTSSPEANERMRYRPSYFLPPVLTSV</sequence>
<proteinExistence type="predicted"/>
<protein>
    <submittedName>
        <fullName evidence="1">Uncharacterized protein</fullName>
    </submittedName>
</protein>
<evidence type="ECO:0000313" key="2">
    <source>
        <dbReference type="Proteomes" id="UP000324222"/>
    </source>
</evidence>
<reference evidence="1 2" key="1">
    <citation type="submission" date="2019-05" db="EMBL/GenBank/DDBJ databases">
        <title>Another draft genome of Portunus trituberculatus and its Hox gene families provides insights of decapod evolution.</title>
        <authorList>
            <person name="Jeong J.-H."/>
            <person name="Song I."/>
            <person name="Kim S."/>
            <person name="Choi T."/>
            <person name="Kim D."/>
            <person name="Ryu S."/>
            <person name="Kim W."/>
        </authorList>
    </citation>
    <scope>NUCLEOTIDE SEQUENCE [LARGE SCALE GENOMIC DNA]</scope>
    <source>
        <tissue evidence="1">Muscle</tissue>
    </source>
</reference>
<evidence type="ECO:0000313" key="1">
    <source>
        <dbReference type="EMBL" id="MPC49766.1"/>
    </source>
</evidence>
<name>A0A5B7FW34_PORTR</name>
<accession>A0A5B7FW34</accession>
<dbReference type="Proteomes" id="UP000324222">
    <property type="component" value="Unassembled WGS sequence"/>
</dbReference>
<organism evidence="1 2">
    <name type="scientific">Portunus trituberculatus</name>
    <name type="common">Swimming crab</name>
    <name type="synonym">Neptunus trituberculatus</name>
    <dbReference type="NCBI Taxonomy" id="210409"/>
    <lineage>
        <taxon>Eukaryota</taxon>
        <taxon>Metazoa</taxon>
        <taxon>Ecdysozoa</taxon>
        <taxon>Arthropoda</taxon>
        <taxon>Crustacea</taxon>
        <taxon>Multicrustacea</taxon>
        <taxon>Malacostraca</taxon>
        <taxon>Eumalacostraca</taxon>
        <taxon>Eucarida</taxon>
        <taxon>Decapoda</taxon>
        <taxon>Pleocyemata</taxon>
        <taxon>Brachyura</taxon>
        <taxon>Eubrachyura</taxon>
        <taxon>Portunoidea</taxon>
        <taxon>Portunidae</taxon>
        <taxon>Portuninae</taxon>
        <taxon>Portunus</taxon>
    </lineage>
</organism>
<keyword evidence="2" id="KW-1185">Reference proteome</keyword>